<keyword evidence="2 4" id="KW-0326">Glycosidase</keyword>
<sequence>MTHWSEHTIWWHVYPLGFCGAPVRPTEEERALTPRLRHITANLDYLIELGCNGLALGPIFTSATHGYDTLDYFDIDPRLGCMDDFRELVRECQTRGIRIMLDGVFNHVGRNSKYEHLVAQNSVFEGHGDLLTLDHANPATADLVTDVMNFWLSEGTDAWRLDAAYSVPIPFWEQVAPRVYAAHPDAWIMGEVIHGDYAGYAQPINSVTQYELWKSIWSSLNDENFFELDWNLKRHNELLADFLPYTFVGNHDVTRIATKVGLPKAALALTILLTTAGVPAIYYGDELGYEGLKEDKLGGDDAVRPFFKPGSSPMLELHQRLIAFRRRHPWLTHATTETIEITNTHLHYRSKGPESQSIDVVLDLGDRPQARISSENEDEIFVSLT</sequence>
<dbReference type="RefSeq" id="WP_156193501.1">
    <property type="nucleotide sequence ID" value="NZ_CP046452.1"/>
</dbReference>
<evidence type="ECO:0000313" key="4">
    <source>
        <dbReference type="EMBL" id="QGU03186.1"/>
    </source>
</evidence>
<dbReference type="Gene3D" id="3.20.20.80">
    <property type="entry name" value="Glycosidases"/>
    <property type="match status" value="2"/>
</dbReference>
<dbReference type="AlphaFoldDB" id="A0A6B8VWW0"/>
<name>A0A6B8VWW0_9CORY</name>
<evidence type="ECO:0000313" key="5">
    <source>
        <dbReference type="Proteomes" id="UP000427071"/>
    </source>
</evidence>
<dbReference type="EC" id="3.2.1.135" evidence="4"/>
<evidence type="ECO:0000259" key="3">
    <source>
        <dbReference type="SMART" id="SM00642"/>
    </source>
</evidence>
<keyword evidence="1 4" id="KW-0378">Hydrolase</keyword>
<protein>
    <submittedName>
        <fullName evidence="4">Neopullulanase 2</fullName>
        <ecNumber evidence="4">3.2.1.135</ecNumber>
    </submittedName>
</protein>
<evidence type="ECO:0000256" key="1">
    <source>
        <dbReference type="ARBA" id="ARBA00022801"/>
    </source>
</evidence>
<dbReference type="SMART" id="SM00642">
    <property type="entry name" value="Aamy"/>
    <property type="match status" value="1"/>
</dbReference>
<dbReference type="InterPro" id="IPR017853">
    <property type="entry name" value="GH"/>
</dbReference>
<dbReference type="GO" id="GO:0031216">
    <property type="term" value="F:neopullulanase activity"/>
    <property type="evidence" value="ECO:0007669"/>
    <property type="project" value="UniProtKB-EC"/>
</dbReference>
<dbReference type="GO" id="GO:0016853">
    <property type="term" value="F:isomerase activity"/>
    <property type="evidence" value="ECO:0007669"/>
    <property type="project" value="UniProtKB-KW"/>
</dbReference>
<dbReference type="GO" id="GO:0005975">
    <property type="term" value="P:carbohydrate metabolic process"/>
    <property type="evidence" value="ECO:0007669"/>
    <property type="project" value="InterPro"/>
</dbReference>
<dbReference type="PANTHER" id="PTHR10357">
    <property type="entry name" value="ALPHA-AMYLASE FAMILY MEMBER"/>
    <property type="match status" value="1"/>
</dbReference>
<reference evidence="5" key="1">
    <citation type="submission" date="2019-11" db="EMBL/GenBank/DDBJ databases">
        <title>Complete genome sequence of Corynebacterium kalinowskii 1959, a novel Corynebacterium species isolated from soil of a small paddock in Vilsendorf, Germany.</title>
        <authorList>
            <person name="Schaffert L."/>
            <person name="Ruwe M."/>
            <person name="Milse J."/>
            <person name="Hanuschka K."/>
            <person name="Ortseifen V."/>
            <person name="Droste J."/>
            <person name="Brandt D."/>
            <person name="Schlueter L."/>
            <person name="Kutter Y."/>
            <person name="Vinke S."/>
            <person name="Viehoefer P."/>
            <person name="Jacob L."/>
            <person name="Luebke N.-C."/>
            <person name="Schulte-Berndt E."/>
            <person name="Hain C."/>
            <person name="Linder M."/>
            <person name="Schmidt P."/>
            <person name="Wollenschlaeger L."/>
            <person name="Luttermann T."/>
            <person name="Thieme E."/>
            <person name="Hassa J."/>
            <person name="Haak M."/>
            <person name="Wittchen M."/>
            <person name="Mentz A."/>
            <person name="Persicke M."/>
            <person name="Busche T."/>
            <person name="Ruckert C."/>
        </authorList>
    </citation>
    <scope>NUCLEOTIDE SEQUENCE [LARGE SCALE GENOMIC DNA]</scope>
    <source>
        <strain evidence="5">1959</strain>
    </source>
</reference>
<feature type="domain" description="Glycosyl hydrolase family 13 catalytic" evidence="3">
    <location>
        <begin position="12"/>
        <end position="325"/>
    </location>
</feature>
<dbReference type="EMBL" id="CP046452">
    <property type="protein sequence ID" value="QGU03186.1"/>
    <property type="molecule type" value="Genomic_DNA"/>
</dbReference>
<dbReference type="InterPro" id="IPR006047">
    <property type="entry name" value="GH13_cat_dom"/>
</dbReference>
<dbReference type="KEGG" id="ckw:CKALI_11740"/>
<keyword evidence="5" id="KW-1185">Reference proteome</keyword>
<dbReference type="Proteomes" id="UP000427071">
    <property type="component" value="Chromosome"/>
</dbReference>
<dbReference type="PANTHER" id="PTHR10357:SF210">
    <property type="entry name" value="MALTODEXTRIN GLUCOSIDASE"/>
    <property type="match status" value="1"/>
</dbReference>
<proteinExistence type="predicted"/>
<dbReference type="Pfam" id="PF00128">
    <property type="entry name" value="Alpha-amylase"/>
    <property type="match status" value="2"/>
</dbReference>
<evidence type="ECO:0000256" key="2">
    <source>
        <dbReference type="ARBA" id="ARBA00023295"/>
    </source>
</evidence>
<gene>
    <name evidence="4" type="primary">tvaII</name>
    <name evidence="4" type="ORF">CKALI_11740</name>
</gene>
<accession>A0A6B8VWW0</accession>
<dbReference type="SUPFAM" id="SSF51445">
    <property type="entry name" value="(Trans)glycosidases"/>
    <property type="match status" value="1"/>
</dbReference>
<organism evidence="4 5">
    <name type="scientific">Corynebacterium kalinowskii</name>
    <dbReference type="NCBI Taxonomy" id="2675216"/>
    <lineage>
        <taxon>Bacteria</taxon>
        <taxon>Bacillati</taxon>
        <taxon>Actinomycetota</taxon>
        <taxon>Actinomycetes</taxon>
        <taxon>Mycobacteriales</taxon>
        <taxon>Corynebacteriaceae</taxon>
        <taxon>Corynebacterium</taxon>
    </lineage>
</organism>